<dbReference type="Proteomes" id="UP000037035">
    <property type="component" value="Unassembled WGS sequence"/>
</dbReference>
<evidence type="ECO:0000256" key="2">
    <source>
        <dbReference type="ARBA" id="ARBA00022692"/>
    </source>
</evidence>
<dbReference type="CDD" id="cd22888">
    <property type="entry name" value="CcO_VIIa_fungal"/>
    <property type="match status" value="1"/>
</dbReference>
<keyword evidence="3" id="KW-0999">Mitochondrion inner membrane</keyword>
<comment type="caution">
    <text evidence="7">The sequence shown here is derived from an EMBL/GenBank/DDBJ whole genome shotgun (WGS) entry which is preliminary data.</text>
</comment>
<name>A0A0L6V258_9BASI</name>
<keyword evidence="2" id="KW-0812">Transmembrane</keyword>
<dbReference type="VEuPathDB" id="FungiDB:VP01_283g4"/>
<reference evidence="7 8" key="1">
    <citation type="submission" date="2015-08" db="EMBL/GenBank/DDBJ databases">
        <title>Next Generation Sequencing and Analysis of the Genome of Puccinia sorghi L Schw, the Causal Agent of Maize Common Rust.</title>
        <authorList>
            <person name="Rochi L."/>
            <person name="Burguener G."/>
            <person name="Darino M."/>
            <person name="Turjanski A."/>
            <person name="Kreff E."/>
            <person name="Dieguez M.J."/>
            <person name="Sacco F."/>
        </authorList>
    </citation>
    <scope>NUCLEOTIDE SEQUENCE [LARGE SCALE GENOMIC DNA]</scope>
    <source>
        <strain evidence="7 8">RO10H11247</strain>
    </source>
</reference>
<dbReference type="GO" id="GO:0006123">
    <property type="term" value="P:mitochondrial electron transport, cytochrome c to oxygen"/>
    <property type="evidence" value="ECO:0007669"/>
    <property type="project" value="TreeGrafter"/>
</dbReference>
<organism evidence="7 8">
    <name type="scientific">Puccinia sorghi</name>
    <dbReference type="NCBI Taxonomy" id="27349"/>
    <lineage>
        <taxon>Eukaryota</taxon>
        <taxon>Fungi</taxon>
        <taxon>Dikarya</taxon>
        <taxon>Basidiomycota</taxon>
        <taxon>Pucciniomycotina</taxon>
        <taxon>Pucciniomycetes</taxon>
        <taxon>Pucciniales</taxon>
        <taxon>Pucciniaceae</taxon>
        <taxon>Puccinia</taxon>
    </lineage>
</organism>
<proteinExistence type="predicted"/>
<evidence type="ECO:0000313" key="8">
    <source>
        <dbReference type="Proteomes" id="UP000037035"/>
    </source>
</evidence>
<evidence type="ECO:0000256" key="6">
    <source>
        <dbReference type="ARBA" id="ARBA00023136"/>
    </source>
</evidence>
<evidence type="ECO:0000313" key="7">
    <source>
        <dbReference type="EMBL" id="KNZ54833.1"/>
    </source>
</evidence>
<evidence type="ECO:0000256" key="4">
    <source>
        <dbReference type="ARBA" id="ARBA00022989"/>
    </source>
</evidence>
<gene>
    <name evidence="7" type="ORF">VP01_283g4</name>
</gene>
<comment type="subcellular location">
    <subcellularLocation>
        <location evidence="1">Mitochondrion inner membrane</location>
    </subcellularLocation>
</comment>
<dbReference type="PANTHER" id="PTHR28264">
    <property type="entry name" value="CYTOCHROME C OXIDASE SUBUNIT 7A"/>
    <property type="match status" value="1"/>
</dbReference>
<dbReference type="GO" id="GO:0005743">
    <property type="term" value="C:mitochondrial inner membrane"/>
    <property type="evidence" value="ECO:0007669"/>
    <property type="project" value="UniProtKB-SubCell"/>
</dbReference>
<sequence>MAIAPITGKLRKRILLDLSVSLGLGTAAAYTWWYGYHVPKRDVPISPGRVHHRESLLIEACPPCPSPIEISPGSFQGRMSLRKQSTSPRPVRRALYTFEASDGRQRARSTGMLCG</sequence>
<dbReference type="EMBL" id="LAVV01007768">
    <property type="protein sequence ID" value="KNZ54833.1"/>
    <property type="molecule type" value="Genomic_DNA"/>
</dbReference>
<evidence type="ECO:0000256" key="3">
    <source>
        <dbReference type="ARBA" id="ARBA00022792"/>
    </source>
</evidence>
<evidence type="ECO:0000256" key="5">
    <source>
        <dbReference type="ARBA" id="ARBA00023128"/>
    </source>
</evidence>
<keyword evidence="4" id="KW-1133">Transmembrane helix</keyword>
<dbReference type="OrthoDB" id="2317211at2759"/>
<dbReference type="PANTHER" id="PTHR28264:SF1">
    <property type="entry name" value="CYTOCHROME C OXIDASE SUBUNIT 6C"/>
    <property type="match status" value="1"/>
</dbReference>
<keyword evidence="6" id="KW-0472">Membrane</keyword>
<keyword evidence="5" id="KW-0496">Mitochondrion</keyword>
<dbReference type="STRING" id="27349.A0A0L6V258"/>
<accession>A0A0L6V258</accession>
<keyword evidence="8" id="KW-1185">Reference proteome</keyword>
<protein>
    <submittedName>
        <fullName evidence="7">Cytochrome c oxidase subunit 7A</fullName>
    </submittedName>
</protein>
<dbReference type="GO" id="GO:0004129">
    <property type="term" value="F:cytochrome-c oxidase activity"/>
    <property type="evidence" value="ECO:0007669"/>
    <property type="project" value="TreeGrafter"/>
</dbReference>
<dbReference type="AlphaFoldDB" id="A0A0L6V258"/>
<evidence type="ECO:0000256" key="1">
    <source>
        <dbReference type="ARBA" id="ARBA00004273"/>
    </source>
</evidence>